<keyword evidence="6 8" id="KW-0503">Monooxygenase</keyword>
<dbReference type="PANTHER" id="PTHR24291:SF50">
    <property type="entry name" value="BIFUNCTIONAL ALBAFLAVENONE MONOOXYGENASE_TERPENE SYNTHASE"/>
    <property type="match status" value="1"/>
</dbReference>
<dbReference type="Proteomes" id="UP000220340">
    <property type="component" value="Unassembled WGS sequence"/>
</dbReference>
<gene>
    <name evidence="10" type="ORF">CRI78_12245</name>
</gene>
<organism evidence="10 11">
    <name type="scientific">Mycolicibacterium diernhoferi</name>
    <dbReference type="NCBI Taxonomy" id="1801"/>
    <lineage>
        <taxon>Bacteria</taxon>
        <taxon>Bacillati</taxon>
        <taxon>Actinomycetota</taxon>
        <taxon>Actinomycetes</taxon>
        <taxon>Mycobacteriales</taxon>
        <taxon>Mycobacteriaceae</taxon>
        <taxon>Mycolicibacterium</taxon>
    </lineage>
</organism>
<evidence type="ECO:0000256" key="5">
    <source>
        <dbReference type="ARBA" id="ARBA00023004"/>
    </source>
</evidence>
<dbReference type="GO" id="GO:0004497">
    <property type="term" value="F:monooxygenase activity"/>
    <property type="evidence" value="ECO:0007669"/>
    <property type="project" value="UniProtKB-KW"/>
</dbReference>
<dbReference type="AlphaFoldDB" id="A0A2A7NV88"/>
<reference evidence="10 11" key="1">
    <citation type="submission" date="2017-10" db="EMBL/GenBank/DDBJ databases">
        <title>The new phylogeny of genus Mycobacterium.</title>
        <authorList>
            <person name="Tortoli E."/>
            <person name="Trovato A."/>
            <person name="Cirillo D.M."/>
        </authorList>
    </citation>
    <scope>NUCLEOTIDE SEQUENCE [LARGE SCALE GENOMIC DNA]</scope>
    <source>
        <strain evidence="10 11">IP141170001</strain>
    </source>
</reference>
<dbReference type="GO" id="GO:0005506">
    <property type="term" value="F:iron ion binding"/>
    <property type="evidence" value="ECO:0007669"/>
    <property type="project" value="InterPro"/>
</dbReference>
<dbReference type="GO" id="GO:0016705">
    <property type="term" value="F:oxidoreductase activity, acting on paired donors, with incorporation or reduction of molecular oxygen"/>
    <property type="evidence" value="ECO:0007669"/>
    <property type="project" value="InterPro"/>
</dbReference>
<dbReference type="PROSITE" id="PS00086">
    <property type="entry name" value="CYTOCHROME_P450"/>
    <property type="match status" value="1"/>
</dbReference>
<dbReference type="SUPFAM" id="SSF48264">
    <property type="entry name" value="Cytochrome P450"/>
    <property type="match status" value="1"/>
</dbReference>
<sequence length="483" mass="52634">MVSGRRLGPIQRGRGNRPNGGIALPETRHGRTVADLPLAPLNPLPYRQRRDALRNFHTGTDILRDAGGPVTRFTLGPRWLMPPIVLATSPQGIRDINSVRDGSIDKTSAVAAQLRSLIGGNLFVLPHEEWLPRRRTLQPVFTKQRVDSFAGHMAEAAEKIVGSWLDGDDPGGRTIDLAEQCGLLSMRVLGRSVLGLNLDERAEAVAEPLRVATSYAVSRALRPLRAPSWLPTPARKRAHAATATIRGLADEIIAACRADPDLDAPLVHALIAARDPETGRPLSDAEIRDEMIIFLFAGQDTTATTLTYALWSLGRHPHIQDRVAAEVAAIGERRLSTADVDRLGYTVQVVKEALRLCPPGPTGTRMATEDVEVAGYRVQAGTMLVFGRMSVQRDPSLWENPLEFDPDRFSAERSKDRDRWQYLPFGGGPRSCIGDHFAMLEATLAVATVVGRARITALEADFPLAVPFTMVPDGVIGAQVTAR</sequence>
<protein>
    <submittedName>
        <fullName evidence="10">Cytochrome P450</fullName>
    </submittedName>
</protein>
<feature type="binding site" description="axial binding residue" evidence="7">
    <location>
        <position position="432"/>
    </location>
    <ligand>
        <name>heme</name>
        <dbReference type="ChEBI" id="CHEBI:30413"/>
    </ligand>
    <ligandPart>
        <name>Fe</name>
        <dbReference type="ChEBI" id="CHEBI:18248"/>
    </ligandPart>
</feature>
<dbReference type="EMBL" id="PDCR01000014">
    <property type="protein sequence ID" value="PEG54114.1"/>
    <property type="molecule type" value="Genomic_DNA"/>
</dbReference>
<evidence type="ECO:0000313" key="10">
    <source>
        <dbReference type="EMBL" id="PEG54114.1"/>
    </source>
</evidence>
<evidence type="ECO:0000256" key="4">
    <source>
        <dbReference type="ARBA" id="ARBA00023002"/>
    </source>
</evidence>
<evidence type="ECO:0000256" key="8">
    <source>
        <dbReference type="RuleBase" id="RU000461"/>
    </source>
</evidence>
<evidence type="ECO:0000313" key="11">
    <source>
        <dbReference type="Proteomes" id="UP000220340"/>
    </source>
</evidence>
<dbReference type="InterPro" id="IPR001128">
    <property type="entry name" value="Cyt_P450"/>
</dbReference>
<dbReference type="PRINTS" id="PR00463">
    <property type="entry name" value="EP450I"/>
</dbReference>
<evidence type="ECO:0000256" key="2">
    <source>
        <dbReference type="ARBA" id="ARBA00022617"/>
    </source>
</evidence>
<evidence type="ECO:0000256" key="9">
    <source>
        <dbReference type="SAM" id="MobiDB-lite"/>
    </source>
</evidence>
<evidence type="ECO:0000256" key="6">
    <source>
        <dbReference type="ARBA" id="ARBA00023033"/>
    </source>
</evidence>
<evidence type="ECO:0000256" key="3">
    <source>
        <dbReference type="ARBA" id="ARBA00022723"/>
    </source>
</evidence>
<dbReference type="Pfam" id="PF00067">
    <property type="entry name" value="p450"/>
    <property type="match status" value="1"/>
</dbReference>
<dbReference type="PANTHER" id="PTHR24291">
    <property type="entry name" value="CYTOCHROME P450 FAMILY 4"/>
    <property type="match status" value="1"/>
</dbReference>
<keyword evidence="11" id="KW-1185">Reference proteome</keyword>
<name>A0A2A7NV88_9MYCO</name>
<dbReference type="InterPro" id="IPR017972">
    <property type="entry name" value="Cyt_P450_CS"/>
</dbReference>
<keyword evidence="5 7" id="KW-0408">Iron</keyword>
<dbReference type="PRINTS" id="PR00385">
    <property type="entry name" value="P450"/>
</dbReference>
<comment type="caution">
    <text evidence="10">The sequence shown here is derived from an EMBL/GenBank/DDBJ whole genome shotgun (WGS) entry which is preliminary data.</text>
</comment>
<keyword evidence="3 7" id="KW-0479">Metal-binding</keyword>
<dbReference type="OrthoDB" id="7376058at2"/>
<dbReference type="Gene3D" id="1.10.630.10">
    <property type="entry name" value="Cytochrome P450"/>
    <property type="match status" value="1"/>
</dbReference>
<feature type="region of interest" description="Disordered" evidence="9">
    <location>
        <begin position="1"/>
        <end position="28"/>
    </location>
</feature>
<comment type="cofactor">
    <cofactor evidence="7">
        <name>heme</name>
        <dbReference type="ChEBI" id="CHEBI:30413"/>
    </cofactor>
</comment>
<comment type="similarity">
    <text evidence="1 8">Belongs to the cytochrome P450 family.</text>
</comment>
<keyword evidence="2 7" id="KW-0349">Heme</keyword>
<evidence type="ECO:0000256" key="7">
    <source>
        <dbReference type="PIRSR" id="PIRSR602401-1"/>
    </source>
</evidence>
<dbReference type="InterPro" id="IPR036396">
    <property type="entry name" value="Cyt_P450_sf"/>
</dbReference>
<dbReference type="GO" id="GO:0020037">
    <property type="term" value="F:heme binding"/>
    <property type="evidence" value="ECO:0007669"/>
    <property type="project" value="InterPro"/>
</dbReference>
<evidence type="ECO:0000256" key="1">
    <source>
        <dbReference type="ARBA" id="ARBA00010617"/>
    </source>
</evidence>
<proteinExistence type="inferred from homology"/>
<keyword evidence="4 8" id="KW-0560">Oxidoreductase</keyword>
<dbReference type="InterPro" id="IPR002401">
    <property type="entry name" value="Cyt_P450_E_grp-I"/>
</dbReference>
<accession>A0A2A7NV88</accession>
<dbReference type="InterPro" id="IPR050196">
    <property type="entry name" value="Cytochrome_P450_Monoox"/>
</dbReference>